<dbReference type="NCBIfam" id="TIGR00924">
    <property type="entry name" value="yjdL_sub1_fam"/>
    <property type="match status" value="1"/>
</dbReference>
<keyword evidence="2 7" id="KW-0813">Transport</keyword>
<dbReference type="PROSITE" id="PS01023">
    <property type="entry name" value="PTR2_2"/>
    <property type="match status" value="1"/>
</dbReference>
<dbReference type="GO" id="GO:0005886">
    <property type="term" value="C:plasma membrane"/>
    <property type="evidence" value="ECO:0007669"/>
    <property type="project" value="UniProtKB-SubCell"/>
</dbReference>
<evidence type="ECO:0000256" key="8">
    <source>
        <dbReference type="SAM" id="Phobius"/>
    </source>
</evidence>
<evidence type="ECO:0000256" key="2">
    <source>
        <dbReference type="ARBA" id="ARBA00022448"/>
    </source>
</evidence>
<feature type="transmembrane region" description="Helical" evidence="8">
    <location>
        <begin position="464"/>
        <end position="483"/>
    </location>
</feature>
<accession>A0A934I6F9</accession>
<keyword evidence="3" id="KW-1003">Cell membrane</keyword>
<feature type="transmembrane region" description="Helical" evidence="8">
    <location>
        <begin position="289"/>
        <end position="317"/>
    </location>
</feature>
<proteinExistence type="inferred from homology"/>
<keyword evidence="5 8" id="KW-1133">Transmembrane helix</keyword>
<feature type="transmembrane region" description="Helical" evidence="8">
    <location>
        <begin position="366"/>
        <end position="387"/>
    </location>
</feature>
<evidence type="ECO:0000313" key="9">
    <source>
        <dbReference type="EMBL" id="MBI8989199.1"/>
    </source>
</evidence>
<dbReference type="CDD" id="cd17346">
    <property type="entry name" value="MFS_DtpA_like"/>
    <property type="match status" value="1"/>
</dbReference>
<feature type="transmembrane region" description="Helical" evidence="8">
    <location>
        <begin position="100"/>
        <end position="131"/>
    </location>
</feature>
<dbReference type="Pfam" id="PF00854">
    <property type="entry name" value="PTR2"/>
    <property type="match status" value="1"/>
</dbReference>
<evidence type="ECO:0000256" key="3">
    <source>
        <dbReference type="ARBA" id="ARBA00022475"/>
    </source>
</evidence>
<dbReference type="GO" id="GO:0006857">
    <property type="term" value="P:oligopeptide transport"/>
    <property type="evidence" value="ECO:0007669"/>
    <property type="project" value="InterPro"/>
</dbReference>
<evidence type="ECO:0000256" key="7">
    <source>
        <dbReference type="RuleBase" id="RU003755"/>
    </source>
</evidence>
<dbReference type="InterPro" id="IPR000109">
    <property type="entry name" value="POT_fam"/>
</dbReference>
<gene>
    <name evidence="9" type="ORF">JDV75_05425</name>
</gene>
<dbReference type="EMBL" id="JAEIOS010000011">
    <property type="protein sequence ID" value="MBI8989199.1"/>
    <property type="molecule type" value="Genomic_DNA"/>
</dbReference>
<protein>
    <submittedName>
        <fullName evidence="9">Peptide MFS transporter</fullName>
    </submittedName>
</protein>
<dbReference type="GO" id="GO:1904680">
    <property type="term" value="F:peptide transmembrane transporter activity"/>
    <property type="evidence" value="ECO:0007669"/>
    <property type="project" value="InterPro"/>
</dbReference>
<comment type="caution">
    <text evidence="9">The sequence shown here is derived from an EMBL/GenBank/DDBJ whole genome shotgun (WGS) entry which is preliminary data.</text>
</comment>
<evidence type="ECO:0000256" key="1">
    <source>
        <dbReference type="ARBA" id="ARBA00004651"/>
    </source>
</evidence>
<sequence length="495" mass="53495">MGNMTSSQQVGEPAREKTFFGQPWGLANLFGVEMWERFSFYGMQAILVYYMYFSASEGGLGMDKAQATSIIGAYGGLVYMASLAAALVADRFLGSERTLFWSAVLVMLGHISLSVLPGVAGLAIGLIAIALGSGGIKTNASVVLGQLYSRTDSRRDAGFSIFYLGINIGALAGPILTGWLRVSNGFHWGFGLAAVGMAIGLTQYILMRKTTIGAAGHEVPNPLPKRQYPLWFGSVIAIVVVCVLLIGTGTVKVQWLSDIVTVVALISAVVLWCQMYFSPLTTATEKSRLIGFIPIFISGSLFFGVFQQQFTVIAIFAETRLDRNVLGVELAPEFVQSINPTFIILFSVVFATLWTKLGDRQWSSPVKFGVANVIIGVSLFFFLPFVGGEENSTPVYAIVWILFLFTMAELLLSPIGNSLATKLAPEAYPSRMFAVWMMAIATGTALAGSLAGHYHPEDPSSERTFFLVIGVGSVILGVLLIAAKKWIMAKFVDVR</sequence>
<feature type="transmembrane region" description="Helical" evidence="8">
    <location>
        <begin position="393"/>
        <end position="412"/>
    </location>
</feature>
<dbReference type="AlphaFoldDB" id="A0A934I6F9"/>
<keyword evidence="10" id="KW-1185">Reference proteome</keyword>
<dbReference type="Gene3D" id="1.20.1250.20">
    <property type="entry name" value="MFS general substrate transporter like domains"/>
    <property type="match status" value="1"/>
</dbReference>
<name>A0A934I6F9_9CORY</name>
<evidence type="ECO:0000256" key="6">
    <source>
        <dbReference type="ARBA" id="ARBA00023136"/>
    </source>
</evidence>
<feature type="transmembrane region" description="Helical" evidence="8">
    <location>
        <begin position="259"/>
        <end position="277"/>
    </location>
</feature>
<dbReference type="InterPro" id="IPR005279">
    <property type="entry name" value="Dipep/tripep_permease"/>
</dbReference>
<feature type="transmembrane region" description="Helical" evidence="8">
    <location>
        <begin position="186"/>
        <end position="207"/>
    </location>
</feature>
<organism evidence="9 10">
    <name type="scientific">Corynebacterium meridianum</name>
    <dbReference type="NCBI Taxonomy" id="2765363"/>
    <lineage>
        <taxon>Bacteria</taxon>
        <taxon>Bacillati</taxon>
        <taxon>Actinomycetota</taxon>
        <taxon>Actinomycetes</taxon>
        <taxon>Mycobacteriales</taxon>
        <taxon>Corynebacteriaceae</taxon>
        <taxon>Corynebacterium</taxon>
    </lineage>
</organism>
<dbReference type="PANTHER" id="PTHR23517:SF15">
    <property type="entry name" value="PROTON-DEPENDENT OLIGOPEPTIDE FAMILY TRANSPORT PROTEIN"/>
    <property type="match status" value="1"/>
</dbReference>
<feature type="transmembrane region" description="Helical" evidence="8">
    <location>
        <begin position="67"/>
        <end position="88"/>
    </location>
</feature>
<dbReference type="InterPro" id="IPR018456">
    <property type="entry name" value="PTR2_symporter_CS"/>
</dbReference>
<comment type="similarity">
    <text evidence="7">Belongs to the major facilitator superfamily. Proton-dependent oligopeptide transporter (POT/PTR) (TC 2.A.17) family.</text>
</comment>
<dbReference type="InterPro" id="IPR050171">
    <property type="entry name" value="MFS_Transporters"/>
</dbReference>
<feature type="transmembrane region" description="Helical" evidence="8">
    <location>
        <begin position="433"/>
        <end position="452"/>
    </location>
</feature>
<feature type="transmembrane region" description="Helical" evidence="8">
    <location>
        <begin position="337"/>
        <end position="354"/>
    </location>
</feature>
<dbReference type="Proteomes" id="UP000645966">
    <property type="component" value="Unassembled WGS sequence"/>
</dbReference>
<reference evidence="9" key="1">
    <citation type="submission" date="2020-12" db="EMBL/GenBank/DDBJ databases">
        <title>Genome public.</title>
        <authorList>
            <person name="Sun Q."/>
        </authorList>
    </citation>
    <scope>NUCLEOTIDE SEQUENCE</scope>
    <source>
        <strain evidence="9">CCM 8863</strain>
    </source>
</reference>
<dbReference type="PANTHER" id="PTHR23517">
    <property type="entry name" value="RESISTANCE PROTEIN MDTM, PUTATIVE-RELATED-RELATED"/>
    <property type="match status" value="1"/>
</dbReference>
<feature type="transmembrane region" description="Helical" evidence="8">
    <location>
        <begin position="157"/>
        <end position="180"/>
    </location>
</feature>
<dbReference type="InterPro" id="IPR036259">
    <property type="entry name" value="MFS_trans_sf"/>
</dbReference>
<comment type="subcellular location">
    <subcellularLocation>
        <location evidence="1">Cell membrane</location>
        <topology evidence="1">Multi-pass membrane protein</topology>
    </subcellularLocation>
    <subcellularLocation>
        <location evidence="7">Membrane</location>
        <topology evidence="7">Multi-pass membrane protein</topology>
    </subcellularLocation>
</comment>
<evidence type="ECO:0000313" key="10">
    <source>
        <dbReference type="Proteomes" id="UP000645966"/>
    </source>
</evidence>
<keyword evidence="6 8" id="KW-0472">Membrane</keyword>
<feature type="transmembrane region" description="Helical" evidence="8">
    <location>
        <begin position="228"/>
        <end position="247"/>
    </location>
</feature>
<evidence type="ECO:0000256" key="5">
    <source>
        <dbReference type="ARBA" id="ARBA00022989"/>
    </source>
</evidence>
<keyword evidence="4 7" id="KW-0812">Transmembrane</keyword>
<dbReference type="SUPFAM" id="SSF103473">
    <property type="entry name" value="MFS general substrate transporter"/>
    <property type="match status" value="1"/>
</dbReference>
<evidence type="ECO:0000256" key="4">
    <source>
        <dbReference type="ARBA" id="ARBA00022692"/>
    </source>
</evidence>
<feature type="transmembrane region" description="Helical" evidence="8">
    <location>
        <begin position="38"/>
        <end position="55"/>
    </location>
</feature>